<dbReference type="GO" id="GO:0046872">
    <property type="term" value="F:metal ion binding"/>
    <property type="evidence" value="ECO:0007669"/>
    <property type="project" value="UniProtKB-KW"/>
</dbReference>
<dbReference type="AlphaFoldDB" id="A0A7S8C6I8"/>
<dbReference type="GO" id="GO:0009055">
    <property type="term" value="F:electron transfer activity"/>
    <property type="evidence" value="ECO:0007669"/>
    <property type="project" value="InterPro"/>
</dbReference>
<feature type="domain" description="Cytochrome c" evidence="16">
    <location>
        <begin position="50"/>
        <end position="153"/>
    </location>
</feature>
<feature type="binding site" description="covalent" evidence="13">
    <location>
        <position position="67"/>
    </location>
    <ligand>
        <name>heme c</name>
        <dbReference type="ChEBI" id="CHEBI:61717"/>
    </ligand>
</feature>
<evidence type="ECO:0000256" key="8">
    <source>
        <dbReference type="ARBA" id="ARBA00022723"/>
    </source>
</evidence>
<dbReference type="PROSITE" id="PS51007">
    <property type="entry name" value="CYTC"/>
    <property type="match status" value="1"/>
</dbReference>
<keyword evidence="12 14" id="KW-0472">Membrane</keyword>
<dbReference type="RefSeq" id="WP_213161664.1">
    <property type="nucleotide sequence ID" value="NZ_CP058214.1"/>
</dbReference>
<dbReference type="FunFam" id="1.10.760.10:FF:000011">
    <property type="entry name" value="Cytochrome c1, putative"/>
    <property type="match status" value="1"/>
</dbReference>
<feature type="binding site" description="covalent" evidence="13">
    <location>
        <position position="63"/>
    </location>
    <ligand>
        <name>heme c</name>
        <dbReference type="ChEBI" id="CHEBI:61717"/>
    </ligand>
</feature>
<accession>A0A7S8C6I8</accession>
<evidence type="ECO:0000256" key="5">
    <source>
        <dbReference type="ARBA" id="ARBA00022617"/>
    </source>
</evidence>
<keyword evidence="6" id="KW-0679">Respiratory chain</keyword>
<dbReference type="SUPFAM" id="SSF46626">
    <property type="entry name" value="Cytochrome c"/>
    <property type="match status" value="1"/>
</dbReference>
<dbReference type="Proteomes" id="UP000593594">
    <property type="component" value="Chromosome"/>
</dbReference>
<keyword evidence="7 14" id="KW-0812">Transmembrane</keyword>
<dbReference type="InterPro" id="IPR009056">
    <property type="entry name" value="Cyt_c-like_dom"/>
</dbReference>
<feature type="transmembrane region" description="Helical" evidence="14">
    <location>
        <begin position="248"/>
        <end position="266"/>
    </location>
</feature>
<comment type="subcellular location">
    <subcellularLocation>
        <location evidence="1">Membrane</location>
    </subcellularLocation>
</comment>
<feature type="binding site" description="covalent" evidence="13">
    <location>
        <position position="66"/>
    </location>
    <ligand>
        <name>heme c</name>
        <dbReference type="ChEBI" id="CHEBI:61717"/>
    </ligand>
</feature>
<sequence>MNKIRTLIAIAGLSAMAALSGTPAQAAGEVHEAEDIDFSFEGPFGLFDRAQLQRGFQVYKEVCSVCHAMNLVHYRNLGDPGGPEFPEAQVKAIAGTVQVEDGPDDQGEMFMRPGEPADAFVAPFPNDAAARAANGGALPPDLSLITKSREGWTGTFRHLVDGIGGPEYVHAVLTGYEEPPADVEEGPPGKFYNPYFSAGPWISMPPPLNDGAVEYADGTEATVDQMSRDVSAFLAWAAEPKMEQRKQLGFKVIIYLLILSILLYLTKKKLWSRIEH</sequence>
<gene>
    <name evidence="17" type="ORF">HW532_17300</name>
</gene>
<evidence type="ECO:0000256" key="14">
    <source>
        <dbReference type="SAM" id="Phobius"/>
    </source>
</evidence>
<keyword evidence="4" id="KW-0813">Transport</keyword>
<evidence type="ECO:0000256" key="9">
    <source>
        <dbReference type="ARBA" id="ARBA00022982"/>
    </source>
</evidence>
<feature type="chain" id="PRO_5032633311" description="Cytochrome c1" evidence="15">
    <location>
        <begin position="27"/>
        <end position="276"/>
    </location>
</feature>
<feature type="binding site" description="covalent" evidence="13">
    <location>
        <position position="204"/>
    </location>
    <ligand>
        <name>heme c</name>
        <dbReference type="ChEBI" id="CHEBI:61717"/>
    </ligand>
</feature>
<evidence type="ECO:0000256" key="12">
    <source>
        <dbReference type="ARBA" id="ARBA00023136"/>
    </source>
</evidence>
<dbReference type="GO" id="GO:0020037">
    <property type="term" value="F:heme binding"/>
    <property type="evidence" value="ECO:0007669"/>
    <property type="project" value="InterPro"/>
</dbReference>
<evidence type="ECO:0000256" key="7">
    <source>
        <dbReference type="ARBA" id="ARBA00022692"/>
    </source>
</evidence>
<evidence type="ECO:0000256" key="6">
    <source>
        <dbReference type="ARBA" id="ARBA00022660"/>
    </source>
</evidence>
<dbReference type="Gene3D" id="1.20.5.100">
    <property type="entry name" value="Cytochrome c1, transmembrane anchor, C-terminal"/>
    <property type="match status" value="1"/>
</dbReference>
<dbReference type="PRINTS" id="PR00603">
    <property type="entry name" value="CYTOCHROMEC1"/>
</dbReference>
<evidence type="ECO:0000256" key="13">
    <source>
        <dbReference type="PIRSR" id="PIRSR602326-1"/>
    </source>
</evidence>
<dbReference type="EMBL" id="CP058214">
    <property type="protein sequence ID" value="QPC44297.1"/>
    <property type="molecule type" value="Genomic_DNA"/>
</dbReference>
<keyword evidence="8 13" id="KW-0479">Metal-binding</keyword>
<evidence type="ECO:0000256" key="2">
    <source>
        <dbReference type="ARBA" id="ARBA00006488"/>
    </source>
</evidence>
<dbReference type="InterPro" id="IPR036909">
    <property type="entry name" value="Cyt_c-like_dom_sf"/>
</dbReference>
<protein>
    <recommendedName>
        <fullName evidence="3">Cytochrome c1</fullName>
    </recommendedName>
</protein>
<keyword evidence="11 13" id="KW-0408">Iron</keyword>
<reference evidence="17 18" key="1">
    <citation type="submission" date="2020-06" db="EMBL/GenBank/DDBJ databases">
        <title>Genome sequence of 2 isolates from Red Sea Mangroves.</title>
        <authorList>
            <person name="Sefrji F."/>
            <person name="Michoud G."/>
            <person name="Merlino G."/>
            <person name="Daffonchio D."/>
        </authorList>
    </citation>
    <scope>NUCLEOTIDE SEQUENCE [LARGE SCALE GENOMIC DNA]</scope>
    <source>
        <strain evidence="17 18">R1DC25</strain>
    </source>
</reference>
<dbReference type="InterPro" id="IPR002326">
    <property type="entry name" value="Cyt_c1"/>
</dbReference>
<dbReference type="GO" id="GO:0016020">
    <property type="term" value="C:membrane"/>
    <property type="evidence" value="ECO:0007669"/>
    <property type="project" value="UniProtKB-SubCell"/>
</dbReference>
<dbReference type="PANTHER" id="PTHR10266:SF3">
    <property type="entry name" value="CYTOCHROME C1, HEME PROTEIN, MITOCHONDRIAL"/>
    <property type="match status" value="1"/>
</dbReference>
<dbReference type="InterPro" id="IPR021157">
    <property type="entry name" value="Cyt_c1_TM_anchor_C"/>
</dbReference>
<keyword evidence="10 14" id="KW-1133">Transmembrane helix</keyword>
<comment type="cofactor">
    <cofactor evidence="13">
        <name>heme c</name>
        <dbReference type="ChEBI" id="CHEBI:61717"/>
    </cofactor>
    <text evidence="13">Binds 1 heme c group covalently per subunit.</text>
</comment>
<dbReference type="Pfam" id="PF02167">
    <property type="entry name" value="Cytochrom_C1"/>
    <property type="match status" value="1"/>
</dbReference>
<dbReference type="PANTHER" id="PTHR10266">
    <property type="entry name" value="CYTOCHROME C1"/>
    <property type="match status" value="1"/>
</dbReference>
<evidence type="ECO:0000256" key="15">
    <source>
        <dbReference type="SAM" id="SignalP"/>
    </source>
</evidence>
<keyword evidence="18" id="KW-1185">Reference proteome</keyword>
<dbReference type="Gene3D" id="1.10.760.10">
    <property type="entry name" value="Cytochrome c-like domain"/>
    <property type="match status" value="1"/>
</dbReference>
<keyword evidence="9" id="KW-0249">Electron transport</keyword>
<evidence type="ECO:0000313" key="17">
    <source>
        <dbReference type="EMBL" id="QPC44297.1"/>
    </source>
</evidence>
<evidence type="ECO:0000256" key="3">
    <source>
        <dbReference type="ARBA" id="ARBA00016165"/>
    </source>
</evidence>
<evidence type="ECO:0000256" key="10">
    <source>
        <dbReference type="ARBA" id="ARBA00022989"/>
    </source>
</evidence>
<feature type="signal peptide" evidence="15">
    <location>
        <begin position="1"/>
        <end position="26"/>
    </location>
</feature>
<evidence type="ECO:0000259" key="16">
    <source>
        <dbReference type="PROSITE" id="PS51007"/>
    </source>
</evidence>
<name>A0A7S8C6I8_9HYPH</name>
<comment type="similarity">
    <text evidence="2">Belongs to the cytochrome c family.</text>
</comment>
<evidence type="ECO:0000256" key="4">
    <source>
        <dbReference type="ARBA" id="ARBA00022448"/>
    </source>
</evidence>
<proteinExistence type="inferred from homology"/>
<evidence type="ECO:0000256" key="11">
    <source>
        <dbReference type="ARBA" id="ARBA00023004"/>
    </source>
</evidence>
<dbReference type="SUPFAM" id="SSF81496">
    <property type="entry name" value="Cytochrome c1 subunit of cytochrome bc1 complex (Ubiquinol-cytochrome c reductase), transmembrane anchor"/>
    <property type="match status" value="1"/>
</dbReference>
<dbReference type="KEGG" id="kmn:HW532_17300"/>
<keyword evidence="5 13" id="KW-0349">Heme</keyword>
<organism evidence="17 18">
    <name type="scientific">Kaustia mangrovi</name>
    <dbReference type="NCBI Taxonomy" id="2593653"/>
    <lineage>
        <taxon>Bacteria</taxon>
        <taxon>Pseudomonadati</taxon>
        <taxon>Pseudomonadota</taxon>
        <taxon>Alphaproteobacteria</taxon>
        <taxon>Hyphomicrobiales</taxon>
        <taxon>Parvibaculaceae</taxon>
        <taxon>Kaustia</taxon>
    </lineage>
</organism>
<evidence type="ECO:0000313" key="18">
    <source>
        <dbReference type="Proteomes" id="UP000593594"/>
    </source>
</evidence>
<evidence type="ECO:0000256" key="1">
    <source>
        <dbReference type="ARBA" id="ARBA00004370"/>
    </source>
</evidence>
<keyword evidence="15" id="KW-0732">Signal</keyword>